<proteinExistence type="predicted"/>
<protein>
    <recommendedName>
        <fullName evidence="2">Retrotransposon gag domain-containing protein</fullName>
    </recommendedName>
</protein>
<sequence>MAVAAGSLESFDPKRHGFTKYVQRIKLYFEANNIAAGRQKSVFLSALGYETFEVISNMVTAAELTSKTLDELVTLLTNLLHPKASIVTKQYRFGCCRQREEESIADYVADLRRLAMRCDFKPAALDETLRDRFICGLSEEFIHSKLLTESDDLKFDTAQTSVDLSKKDAVLVGKWAISLESADQRL</sequence>
<evidence type="ECO:0008006" key="2">
    <source>
        <dbReference type="Google" id="ProtNLM"/>
    </source>
</evidence>
<dbReference type="AlphaFoldDB" id="A0A1X7T8C1"/>
<organism evidence="1">
    <name type="scientific">Amphimedon queenslandica</name>
    <name type="common">Sponge</name>
    <dbReference type="NCBI Taxonomy" id="400682"/>
    <lineage>
        <taxon>Eukaryota</taxon>
        <taxon>Metazoa</taxon>
        <taxon>Porifera</taxon>
        <taxon>Demospongiae</taxon>
        <taxon>Heteroscleromorpha</taxon>
        <taxon>Haplosclerida</taxon>
        <taxon>Niphatidae</taxon>
        <taxon>Amphimedon</taxon>
    </lineage>
</organism>
<dbReference type="PANTHER" id="PTHR33198:SF19">
    <property type="entry name" value="CCHC-TYPE DOMAIN-CONTAINING PROTEIN"/>
    <property type="match status" value="1"/>
</dbReference>
<dbReference type="EnsemblMetazoa" id="Aqu2.1.10645_001">
    <property type="protein sequence ID" value="Aqu2.1.10645_001"/>
    <property type="gene ID" value="Aqu2.1.10645"/>
</dbReference>
<reference evidence="1" key="1">
    <citation type="submission" date="2017-05" db="UniProtKB">
        <authorList>
            <consortium name="EnsemblMetazoa"/>
        </authorList>
    </citation>
    <scope>IDENTIFICATION</scope>
</reference>
<evidence type="ECO:0000313" key="1">
    <source>
        <dbReference type="EnsemblMetazoa" id="Aqu2.1.10645_001"/>
    </source>
</evidence>
<accession>A0A1X7T8C1</accession>
<dbReference type="OrthoDB" id="6496131at2759"/>
<dbReference type="PANTHER" id="PTHR33198">
    <property type="entry name" value="ANK_REP_REGION DOMAIN-CONTAINING PROTEIN-RELATED"/>
    <property type="match status" value="1"/>
</dbReference>
<name>A0A1X7T8C1_AMPQE</name>
<dbReference type="InParanoid" id="A0A1X7T8C1"/>